<dbReference type="Pfam" id="PF20730">
    <property type="entry name" value="YetF_N"/>
    <property type="match status" value="1"/>
</dbReference>
<evidence type="ECO:0000256" key="4">
    <source>
        <dbReference type="ARBA" id="ARBA00022692"/>
    </source>
</evidence>
<feature type="domain" description="YetF-like N-terminal transmembrane" evidence="9">
    <location>
        <begin position="7"/>
        <end position="77"/>
    </location>
</feature>
<evidence type="ECO:0000313" key="11">
    <source>
        <dbReference type="Proteomes" id="UP000295063"/>
    </source>
</evidence>
<comment type="subcellular location">
    <subcellularLocation>
        <location evidence="1">Cell membrane</location>
        <topology evidence="1">Multi-pass membrane protein</topology>
    </subcellularLocation>
</comment>
<organism evidence="10 11">
    <name type="scientific">Anaerospora hongkongensis</name>
    <dbReference type="NCBI Taxonomy" id="244830"/>
    <lineage>
        <taxon>Bacteria</taxon>
        <taxon>Bacillati</taxon>
        <taxon>Bacillota</taxon>
        <taxon>Negativicutes</taxon>
        <taxon>Selenomonadales</taxon>
        <taxon>Sporomusaceae</taxon>
        <taxon>Anaerospora</taxon>
    </lineage>
</organism>
<feature type="transmembrane region" description="Helical" evidence="7">
    <location>
        <begin position="59"/>
        <end position="79"/>
    </location>
</feature>
<comment type="caution">
    <text evidence="10">The sequence shown here is derived from an EMBL/GenBank/DDBJ whole genome shotgun (WGS) entry which is preliminary data.</text>
</comment>
<keyword evidence="11" id="KW-1185">Reference proteome</keyword>
<dbReference type="OrthoDB" id="9778331at2"/>
<evidence type="ECO:0000313" key="10">
    <source>
        <dbReference type="EMBL" id="TCL36892.1"/>
    </source>
</evidence>
<reference evidence="10 11" key="1">
    <citation type="submission" date="2019-03" db="EMBL/GenBank/DDBJ databases">
        <title>Genomic Encyclopedia of Type Strains, Phase IV (KMG-IV): sequencing the most valuable type-strain genomes for metagenomic binning, comparative biology and taxonomic classification.</title>
        <authorList>
            <person name="Goeker M."/>
        </authorList>
    </citation>
    <scope>NUCLEOTIDE SEQUENCE [LARGE SCALE GENOMIC DNA]</scope>
    <source>
        <strain evidence="10 11">DSM 15969</strain>
    </source>
</reference>
<name>A0A4R1Q5G1_9FIRM</name>
<dbReference type="PANTHER" id="PTHR34582:SF7">
    <property type="entry name" value="UPF0702 TRANSMEMBRANE PROTEIN YDFS"/>
    <property type="match status" value="1"/>
</dbReference>
<gene>
    <name evidence="10" type="ORF">EV210_107156</name>
</gene>
<dbReference type="Proteomes" id="UP000295063">
    <property type="component" value="Unassembled WGS sequence"/>
</dbReference>
<dbReference type="InterPro" id="IPR048454">
    <property type="entry name" value="YetF_N"/>
</dbReference>
<dbReference type="GO" id="GO:0005886">
    <property type="term" value="C:plasma membrane"/>
    <property type="evidence" value="ECO:0007669"/>
    <property type="project" value="UniProtKB-SubCell"/>
</dbReference>
<dbReference type="Pfam" id="PF04239">
    <property type="entry name" value="DUF421"/>
    <property type="match status" value="1"/>
</dbReference>
<sequence length="237" mass="25833">MSIAVVVVIRSFVAFFALLLLVRLMGKQQVAQLTFFDYVVGITIGSIASTLSVQVNENLLSTLAGLATWALLAILMASISMHSKRFRTIVDGSATLVIANGKILEDKLHQIRIPIEQLLSELRTQGIFNIAEVEYALFEAGGKISVQKKSQNQPVTPNQLNIPVPYQGMPVNLVLDGIVLPESLHSLGISQAWLIHQLGKRNIQDISEVSLAQLDTAGVLYVDLKGDKPCFTIPTTD</sequence>
<protein>
    <submittedName>
        <fullName evidence="10">Uncharacterized membrane protein YcaP (DUF421 family)</fullName>
    </submittedName>
</protein>
<evidence type="ECO:0000259" key="9">
    <source>
        <dbReference type="Pfam" id="PF20730"/>
    </source>
</evidence>
<dbReference type="EMBL" id="SLUI01000007">
    <property type="protein sequence ID" value="TCL36892.1"/>
    <property type="molecule type" value="Genomic_DNA"/>
</dbReference>
<dbReference type="RefSeq" id="WP_132080515.1">
    <property type="nucleotide sequence ID" value="NZ_DAMAKO010000006.1"/>
</dbReference>
<feature type="domain" description="YetF C-terminal" evidence="8">
    <location>
        <begin position="81"/>
        <end position="214"/>
    </location>
</feature>
<dbReference type="PANTHER" id="PTHR34582">
    <property type="entry name" value="UPF0702 TRANSMEMBRANE PROTEIN YCAP"/>
    <property type="match status" value="1"/>
</dbReference>
<dbReference type="InterPro" id="IPR007353">
    <property type="entry name" value="DUF421"/>
</dbReference>
<keyword evidence="3" id="KW-1003">Cell membrane</keyword>
<keyword evidence="4 7" id="KW-0812">Transmembrane</keyword>
<dbReference type="AlphaFoldDB" id="A0A4R1Q5G1"/>
<evidence type="ECO:0000256" key="7">
    <source>
        <dbReference type="SAM" id="Phobius"/>
    </source>
</evidence>
<keyword evidence="6 7" id="KW-0472">Membrane</keyword>
<evidence type="ECO:0000256" key="6">
    <source>
        <dbReference type="ARBA" id="ARBA00023136"/>
    </source>
</evidence>
<proteinExistence type="inferred from homology"/>
<feature type="transmembrane region" description="Helical" evidence="7">
    <location>
        <begin position="33"/>
        <end position="53"/>
    </location>
</feature>
<evidence type="ECO:0000256" key="1">
    <source>
        <dbReference type="ARBA" id="ARBA00004651"/>
    </source>
</evidence>
<evidence type="ECO:0000256" key="2">
    <source>
        <dbReference type="ARBA" id="ARBA00006448"/>
    </source>
</evidence>
<dbReference type="Gene3D" id="3.30.240.20">
    <property type="entry name" value="bsu07140 like domains"/>
    <property type="match status" value="2"/>
</dbReference>
<comment type="similarity">
    <text evidence="2">Belongs to the UPF0702 family.</text>
</comment>
<accession>A0A4R1Q5G1</accession>
<evidence type="ECO:0000259" key="8">
    <source>
        <dbReference type="Pfam" id="PF04239"/>
    </source>
</evidence>
<dbReference type="InterPro" id="IPR023090">
    <property type="entry name" value="UPF0702_alpha/beta_dom_sf"/>
</dbReference>
<evidence type="ECO:0000256" key="5">
    <source>
        <dbReference type="ARBA" id="ARBA00022989"/>
    </source>
</evidence>
<evidence type="ECO:0000256" key="3">
    <source>
        <dbReference type="ARBA" id="ARBA00022475"/>
    </source>
</evidence>
<feature type="transmembrane region" description="Helical" evidence="7">
    <location>
        <begin position="6"/>
        <end position="26"/>
    </location>
</feature>
<keyword evidence="5 7" id="KW-1133">Transmembrane helix</keyword>